<dbReference type="InterPro" id="IPR018456">
    <property type="entry name" value="PTR2_symporter_CS"/>
</dbReference>
<evidence type="ECO:0000256" key="2">
    <source>
        <dbReference type="ARBA" id="ARBA00005982"/>
    </source>
</evidence>
<feature type="transmembrane region" description="Helical" evidence="7">
    <location>
        <begin position="498"/>
        <end position="523"/>
    </location>
</feature>
<dbReference type="PANTHER" id="PTHR11654">
    <property type="entry name" value="OLIGOPEPTIDE TRANSPORTER-RELATED"/>
    <property type="match status" value="1"/>
</dbReference>
<keyword evidence="6 7" id="KW-0472">Membrane</keyword>
<comment type="subcellular location">
    <subcellularLocation>
        <location evidence="1">Membrane</location>
        <topology evidence="1">Multi-pass membrane protein</topology>
    </subcellularLocation>
</comment>
<protein>
    <recommendedName>
        <fullName evidence="10">Major facilitator superfamily (MFS) profile domain-containing protein</fullName>
    </recommendedName>
</protein>
<feature type="transmembrane region" description="Helical" evidence="7">
    <location>
        <begin position="338"/>
        <end position="360"/>
    </location>
</feature>
<dbReference type="InterPro" id="IPR044739">
    <property type="entry name" value="NRT1/PTR"/>
</dbReference>
<proteinExistence type="inferred from homology"/>
<keyword evidence="5 7" id="KW-1133">Transmembrane helix</keyword>
<evidence type="ECO:0000256" key="3">
    <source>
        <dbReference type="ARBA" id="ARBA00022553"/>
    </source>
</evidence>
<keyword evidence="3" id="KW-0597">Phosphoprotein</keyword>
<comment type="caution">
    <text evidence="8">The sequence shown here is derived from an EMBL/GenBank/DDBJ whole genome shotgun (WGS) entry which is preliminary data.</text>
</comment>
<gene>
    <name evidence="8" type="primary">A05p009620.1_BraROA</name>
    <name evidence="8" type="ORF">IGI04_017949</name>
</gene>
<feature type="transmembrane region" description="Helical" evidence="7">
    <location>
        <begin position="422"/>
        <end position="443"/>
    </location>
</feature>
<evidence type="ECO:0008006" key="10">
    <source>
        <dbReference type="Google" id="ProtNLM"/>
    </source>
</evidence>
<dbReference type="InterPro" id="IPR000109">
    <property type="entry name" value="POT_fam"/>
</dbReference>
<feature type="transmembrane region" description="Helical" evidence="7">
    <location>
        <begin position="380"/>
        <end position="401"/>
    </location>
</feature>
<dbReference type="InterPro" id="IPR036259">
    <property type="entry name" value="MFS_trans_sf"/>
</dbReference>
<dbReference type="EMBL" id="JADBGQ010000005">
    <property type="protein sequence ID" value="KAG5396135.1"/>
    <property type="molecule type" value="Genomic_DNA"/>
</dbReference>
<feature type="transmembrane region" description="Helical" evidence="7">
    <location>
        <begin position="543"/>
        <end position="563"/>
    </location>
</feature>
<dbReference type="Pfam" id="PF00854">
    <property type="entry name" value="PTR2"/>
    <property type="match status" value="1"/>
</dbReference>
<evidence type="ECO:0000313" key="9">
    <source>
        <dbReference type="Proteomes" id="UP000823674"/>
    </source>
</evidence>
<evidence type="ECO:0000256" key="5">
    <source>
        <dbReference type="ARBA" id="ARBA00022989"/>
    </source>
</evidence>
<accession>A0ABQ7MBI5</accession>
<feature type="transmembrane region" description="Helical" evidence="7">
    <location>
        <begin position="463"/>
        <end position="486"/>
    </location>
</feature>
<feature type="transmembrane region" description="Helical" evidence="7">
    <location>
        <begin position="113"/>
        <end position="132"/>
    </location>
</feature>
<keyword evidence="9" id="KW-1185">Reference proteome</keyword>
<dbReference type="PROSITE" id="PS01022">
    <property type="entry name" value="PTR2_1"/>
    <property type="match status" value="1"/>
</dbReference>
<evidence type="ECO:0000256" key="7">
    <source>
        <dbReference type="SAM" id="Phobius"/>
    </source>
</evidence>
<dbReference type="CDD" id="cd17417">
    <property type="entry name" value="MFS_NPF5"/>
    <property type="match status" value="1"/>
</dbReference>
<dbReference type="Gene3D" id="1.20.1250.20">
    <property type="entry name" value="MFS general substrate transporter like domains"/>
    <property type="match status" value="1"/>
</dbReference>
<reference evidence="8 9" key="1">
    <citation type="submission" date="2021-03" db="EMBL/GenBank/DDBJ databases">
        <authorList>
            <person name="King G.J."/>
            <person name="Bancroft I."/>
            <person name="Baten A."/>
            <person name="Bloomfield J."/>
            <person name="Borpatragohain P."/>
            <person name="He Z."/>
            <person name="Irish N."/>
            <person name="Irwin J."/>
            <person name="Liu K."/>
            <person name="Mauleon R.P."/>
            <person name="Moore J."/>
            <person name="Morris R."/>
            <person name="Ostergaard L."/>
            <person name="Wang B."/>
            <person name="Wells R."/>
        </authorList>
    </citation>
    <scope>NUCLEOTIDE SEQUENCE [LARGE SCALE GENOMIC DNA]</scope>
    <source>
        <strain evidence="8">R-o-18</strain>
        <tissue evidence="8">Leaf</tissue>
    </source>
</reference>
<keyword evidence="4 7" id="KW-0812">Transmembrane</keyword>
<dbReference type="SUPFAM" id="SSF103473">
    <property type="entry name" value="MFS general substrate transporter"/>
    <property type="match status" value="1"/>
</dbReference>
<feature type="transmembrane region" description="Helical" evidence="7">
    <location>
        <begin position="86"/>
        <end position="106"/>
    </location>
</feature>
<feature type="transmembrane region" description="Helical" evidence="7">
    <location>
        <begin position="193"/>
        <end position="216"/>
    </location>
</feature>
<evidence type="ECO:0000256" key="1">
    <source>
        <dbReference type="ARBA" id="ARBA00004141"/>
    </source>
</evidence>
<evidence type="ECO:0000256" key="4">
    <source>
        <dbReference type="ARBA" id="ARBA00022692"/>
    </source>
</evidence>
<organism evidence="8 9">
    <name type="scientific">Brassica rapa subsp. trilocularis</name>
    <dbReference type="NCBI Taxonomy" id="1813537"/>
    <lineage>
        <taxon>Eukaryota</taxon>
        <taxon>Viridiplantae</taxon>
        <taxon>Streptophyta</taxon>
        <taxon>Embryophyta</taxon>
        <taxon>Tracheophyta</taxon>
        <taxon>Spermatophyta</taxon>
        <taxon>Magnoliopsida</taxon>
        <taxon>eudicotyledons</taxon>
        <taxon>Gunneridae</taxon>
        <taxon>Pentapetalae</taxon>
        <taxon>rosids</taxon>
        <taxon>malvids</taxon>
        <taxon>Brassicales</taxon>
        <taxon>Brassicaceae</taxon>
        <taxon>Brassiceae</taxon>
        <taxon>Brassica</taxon>
    </lineage>
</organism>
<evidence type="ECO:0000313" key="8">
    <source>
        <dbReference type="EMBL" id="KAG5396135.1"/>
    </source>
</evidence>
<evidence type="ECO:0000256" key="6">
    <source>
        <dbReference type="ARBA" id="ARBA00023136"/>
    </source>
</evidence>
<comment type="similarity">
    <text evidence="2">Belongs to the major facilitator superfamily. Proton-dependent oligopeptide transporter (POT/PTR) (TC 2.A.17) family.</text>
</comment>
<sequence>MEHKKIGSENQDSYDDQQKWVLDSSFDSKGHVPLRARTGAWRAAFFIIAIEFSERLSYYGLATNLVVYLTTILHQDLKTAIRNANYWAGVTTLMPLLGGFVADAYLGRYTTVLVATTIYLMGLVLLTLSWFIPGLKPCHQEVCLEPRKAHEIAFFIAIYLISIGTGGHKPSLESFGADQFDEGHAEERKMKMSYFNWWSAGLCAGILTAVIVIVFIEDRVGWGVASIILTAVMTISLLIFLVGKPFYRYRKPLGSPLTPMLQVFVAAFAKRKLPYPSDPSLLHEVSKAELNNGRLLSHTTHVKFLDKAAIIEDNTPQALQKQSPWRLATLTKVEETKLIINMIPIWLSVLVFGICAAQASTFFIKQATVMDRHVSGKNSFTIPPASIYCLTAITLIMYVTVYDKLLVPFLRRNTQNQRGINILQRVGIGMFFAVITMIIAALVEKKRLDLLTEQNRPMSVFWLAPQFIVLGVAEGFTLVGLQEYFYDQVPDSMRSLGIAFYLSVLGAGSFLNNLLITVVDSLAEDFSDKRWFGKTLNSSRLDWFYWLLAGLTAANMCVFMIVAKRFPYKSVQSSQVLADSSVSDA</sequence>
<feature type="transmembrane region" description="Helical" evidence="7">
    <location>
        <begin position="222"/>
        <end position="242"/>
    </location>
</feature>
<dbReference type="Proteomes" id="UP000823674">
    <property type="component" value="Chromosome A05"/>
</dbReference>
<name>A0ABQ7MBI5_BRACM</name>